<organism evidence="5 6">
    <name type="scientific">Runella slithyformis (strain ATCC 29530 / DSM 19594 / LMG 11500 / NCIMB 11436 / LSU 4)</name>
    <dbReference type="NCBI Taxonomy" id="761193"/>
    <lineage>
        <taxon>Bacteria</taxon>
        <taxon>Pseudomonadati</taxon>
        <taxon>Bacteroidota</taxon>
        <taxon>Cytophagia</taxon>
        <taxon>Cytophagales</taxon>
        <taxon>Spirosomataceae</taxon>
        <taxon>Runella</taxon>
    </lineage>
</organism>
<keyword evidence="1" id="KW-0805">Transcription regulation</keyword>
<sequence length="182" mass="20749">MISFNKKAFLLKEIKIYHFIMDKNLEIDKIDATDLKILSILLDDAHLPYTEIGKRVHVSGGTVHVRMKKLEHLGIVKGAQLLVDLTKLGWDISAFLGIYLDKSSLYEEVAVQLEKIPEVVNIHYTTGIYSIFAKIVCRDTQHLRQVLHDKIQKVGGIQRTETFISLEERIARSIPLDEPQGT</sequence>
<dbReference type="SUPFAM" id="SSF54909">
    <property type="entry name" value="Dimeric alpha+beta barrel"/>
    <property type="match status" value="1"/>
</dbReference>
<dbReference type="InterPro" id="IPR019888">
    <property type="entry name" value="Tscrpt_reg_AsnC-like"/>
</dbReference>
<keyword evidence="6" id="KW-1185">Reference proteome</keyword>
<dbReference type="InterPro" id="IPR011991">
    <property type="entry name" value="ArsR-like_HTH"/>
</dbReference>
<reference evidence="5 6" key="2">
    <citation type="journal article" date="2012" name="Stand. Genomic Sci.">
        <title>Complete genome sequence of the aquatic bacterium Runella slithyformis type strain (LSU 4(T)).</title>
        <authorList>
            <person name="Copeland A."/>
            <person name="Zhang X."/>
            <person name="Misra M."/>
            <person name="Lapidus A."/>
            <person name="Nolan M."/>
            <person name="Lucas S."/>
            <person name="Deshpande S."/>
            <person name="Cheng J.F."/>
            <person name="Tapia R."/>
            <person name="Goodwin L.A."/>
            <person name="Pitluck S."/>
            <person name="Liolios K."/>
            <person name="Pagani I."/>
            <person name="Ivanova N."/>
            <person name="Mikhailova N."/>
            <person name="Pati A."/>
            <person name="Chen A."/>
            <person name="Palaniappan K."/>
            <person name="Land M."/>
            <person name="Hauser L."/>
            <person name="Pan C."/>
            <person name="Jeffries C.D."/>
            <person name="Detter J.C."/>
            <person name="Brambilla E.M."/>
            <person name="Rohde M."/>
            <person name="Djao O.D."/>
            <person name="Goker M."/>
            <person name="Sikorski J."/>
            <person name="Tindall B.J."/>
            <person name="Woyke T."/>
            <person name="Bristow J."/>
            <person name="Eisen J.A."/>
            <person name="Markowitz V."/>
            <person name="Hugenholtz P."/>
            <person name="Kyrpides N.C."/>
            <person name="Klenk H.P."/>
            <person name="Mavromatis K."/>
        </authorList>
    </citation>
    <scope>NUCLEOTIDE SEQUENCE [LARGE SCALE GENOMIC DNA]</scope>
    <source>
        <strain evidence="6">ATCC 29530 / DSM 19594 / LMG 11500 / NCIMB 11436 / LSU 4</strain>
    </source>
</reference>
<dbReference type="Pfam" id="PF13412">
    <property type="entry name" value="HTH_24"/>
    <property type="match status" value="1"/>
</dbReference>
<dbReference type="GO" id="GO:0005829">
    <property type="term" value="C:cytosol"/>
    <property type="evidence" value="ECO:0007669"/>
    <property type="project" value="TreeGrafter"/>
</dbReference>
<dbReference type="GO" id="GO:0043565">
    <property type="term" value="F:sequence-specific DNA binding"/>
    <property type="evidence" value="ECO:0007669"/>
    <property type="project" value="InterPro"/>
</dbReference>
<protein>
    <submittedName>
        <fullName evidence="5">Transcriptional regulator, AsnC family</fullName>
    </submittedName>
</protein>
<dbReference type="SUPFAM" id="SSF46785">
    <property type="entry name" value="Winged helix' DNA-binding domain"/>
    <property type="match status" value="1"/>
</dbReference>
<dbReference type="Gene3D" id="3.30.70.920">
    <property type="match status" value="1"/>
</dbReference>
<evidence type="ECO:0000256" key="1">
    <source>
        <dbReference type="ARBA" id="ARBA00023015"/>
    </source>
</evidence>
<proteinExistence type="predicted"/>
<dbReference type="InterPro" id="IPR011008">
    <property type="entry name" value="Dimeric_a/b-barrel"/>
</dbReference>
<evidence type="ECO:0000259" key="4">
    <source>
        <dbReference type="PROSITE" id="PS50956"/>
    </source>
</evidence>
<dbReference type="EMBL" id="CP002859">
    <property type="protein sequence ID" value="AEI50876.1"/>
    <property type="molecule type" value="Genomic_DNA"/>
</dbReference>
<evidence type="ECO:0000313" key="5">
    <source>
        <dbReference type="EMBL" id="AEI50876.1"/>
    </source>
</evidence>
<dbReference type="CDD" id="cd00090">
    <property type="entry name" value="HTH_ARSR"/>
    <property type="match status" value="1"/>
</dbReference>
<name>A0A7U4E7P4_RUNSL</name>
<dbReference type="GO" id="GO:0043200">
    <property type="term" value="P:response to amino acid"/>
    <property type="evidence" value="ECO:0007669"/>
    <property type="project" value="TreeGrafter"/>
</dbReference>
<reference evidence="6" key="1">
    <citation type="submission" date="2011-06" db="EMBL/GenBank/DDBJ databases">
        <title>The complete genome of chromosome of Runella slithyformis DSM 19594.</title>
        <authorList>
            <consortium name="US DOE Joint Genome Institute (JGI-PGF)"/>
            <person name="Lucas S."/>
            <person name="Han J."/>
            <person name="Lapidus A."/>
            <person name="Bruce D."/>
            <person name="Goodwin L."/>
            <person name="Pitluck S."/>
            <person name="Peters L."/>
            <person name="Kyrpides N."/>
            <person name="Mavromatis K."/>
            <person name="Ivanova N."/>
            <person name="Ovchinnikova G."/>
            <person name="Zhang X."/>
            <person name="Misra M."/>
            <person name="Detter J.C."/>
            <person name="Tapia R."/>
            <person name="Han C."/>
            <person name="Land M."/>
            <person name="Hauser L."/>
            <person name="Markowitz V."/>
            <person name="Cheng J.-F."/>
            <person name="Hugenholtz P."/>
            <person name="Woyke T."/>
            <person name="Wu D."/>
            <person name="Tindall B."/>
            <person name="Faehrich R."/>
            <person name="Brambilla E."/>
            <person name="Klenk H.-P."/>
            <person name="Eisen J.A."/>
        </authorList>
    </citation>
    <scope>NUCLEOTIDE SEQUENCE [LARGE SCALE GENOMIC DNA]</scope>
    <source>
        <strain evidence="6">ATCC 29530 / DSM 19594 / LMG 11500 / NCIMB 11436 / LSU 4</strain>
    </source>
</reference>
<evidence type="ECO:0000256" key="2">
    <source>
        <dbReference type="ARBA" id="ARBA00023125"/>
    </source>
</evidence>
<dbReference type="Proteomes" id="UP000000493">
    <property type="component" value="Chromosome"/>
</dbReference>
<dbReference type="Gene3D" id="1.10.10.10">
    <property type="entry name" value="Winged helix-like DNA-binding domain superfamily/Winged helix DNA-binding domain"/>
    <property type="match status" value="1"/>
</dbReference>
<keyword evidence="3" id="KW-0804">Transcription</keyword>
<dbReference type="GO" id="GO:0006355">
    <property type="term" value="P:regulation of DNA-templated transcription"/>
    <property type="evidence" value="ECO:0007669"/>
    <property type="project" value="UniProtKB-ARBA"/>
</dbReference>
<dbReference type="KEGG" id="rsi:Runsl_4555"/>
<keyword evidence="2" id="KW-0238">DNA-binding</keyword>
<evidence type="ECO:0000256" key="3">
    <source>
        <dbReference type="ARBA" id="ARBA00023163"/>
    </source>
</evidence>
<dbReference type="InterPro" id="IPR036388">
    <property type="entry name" value="WH-like_DNA-bd_sf"/>
</dbReference>
<dbReference type="InterPro" id="IPR019887">
    <property type="entry name" value="Tscrpt_reg_AsnC/Lrp_C"/>
</dbReference>
<dbReference type="SMART" id="SM00344">
    <property type="entry name" value="HTH_ASNC"/>
    <property type="match status" value="1"/>
</dbReference>
<dbReference type="PANTHER" id="PTHR30154:SF34">
    <property type="entry name" value="TRANSCRIPTIONAL REGULATOR AZLB"/>
    <property type="match status" value="1"/>
</dbReference>
<evidence type="ECO:0000313" key="6">
    <source>
        <dbReference type="Proteomes" id="UP000000493"/>
    </source>
</evidence>
<dbReference type="Pfam" id="PF01037">
    <property type="entry name" value="AsnC_trans_reg"/>
    <property type="match status" value="1"/>
</dbReference>
<dbReference type="AlphaFoldDB" id="A0A7U4E7P4"/>
<gene>
    <name evidence="5" type="ordered locus">Runsl_4555</name>
</gene>
<dbReference type="PROSITE" id="PS50956">
    <property type="entry name" value="HTH_ASNC_2"/>
    <property type="match status" value="1"/>
</dbReference>
<accession>A0A7U4E7P4</accession>
<feature type="domain" description="HTH asnC-type" evidence="4">
    <location>
        <begin position="30"/>
        <end position="91"/>
    </location>
</feature>
<dbReference type="InterPro" id="IPR000485">
    <property type="entry name" value="AsnC-type_HTH_dom"/>
</dbReference>
<dbReference type="PANTHER" id="PTHR30154">
    <property type="entry name" value="LEUCINE-RESPONSIVE REGULATORY PROTEIN"/>
    <property type="match status" value="1"/>
</dbReference>
<dbReference type="PRINTS" id="PR00033">
    <property type="entry name" value="HTHASNC"/>
</dbReference>
<dbReference type="InterPro" id="IPR036390">
    <property type="entry name" value="WH_DNA-bd_sf"/>
</dbReference>